<proteinExistence type="predicted"/>
<name>A0A7S2B006_9STRA</name>
<dbReference type="AlphaFoldDB" id="A0A7S2B006"/>
<evidence type="ECO:0000256" key="1">
    <source>
        <dbReference type="SAM" id="MobiDB-lite"/>
    </source>
</evidence>
<feature type="compositionally biased region" description="Basic residues" evidence="1">
    <location>
        <begin position="150"/>
        <end position="164"/>
    </location>
</feature>
<dbReference type="EMBL" id="HBGT01001557">
    <property type="protein sequence ID" value="CAD9382227.1"/>
    <property type="molecule type" value="Transcribed_RNA"/>
</dbReference>
<accession>A0A7S2B006</accession>
<feature type="region of interest" description="Disordered" evidence="1">
    <location>
        <begin position="71"/>
        <end position="95"/>
    </location>
</feature>
<evidence type="ECO:0000313" key="2">
    <source>
        <dbReference type="EMBL" id="CAD9382227.1"/>
    </source>
</evidence>
<gene>
    <name evidence="2" type="ORF">FPAR1323_LOCUS828</name>
</gene>
<organism evidence="2">
    <name type="scientific">Florenciella parvula</name>
    <dbReference type="NCBI Taxonomy" id="236787"/>
    <lineage>
        <taxon>Eukaryota</taxon>
        <taxon>Sar</taxon>
        <taxon>Stramenopiles</taxon>
        <taxon>Ochrophyta</taxon>
        <taxon>Dictyochophyceae</taxon>
        <taxon>Florenciellales</taxon>
        <taxon>Florenciella</taxon>
    </lineage>
</organism>
<reference evidence="2" key="1">
    <citation type="submission" date="2021-01" db="EMBL/GenBank/DDBJ databases">
        <authorList>
            <person name="Corre E."/>
            <person name="Pelletier E."/>
            <person name="Niang G."/>
            <person name="Scheremetjew M."/>
            <person name="Finn R."/>
            <person name="Kale V."/>
            <person name="Holt S."/>
            <person name="Cochrane G."/>
            <person name="Meng A."/>
            <person name="Brown T."/>
            <person name="Cohen L."/>
        </authorList>
    </citation>
    <scope>NUCLEOTIDE SEQUENCE</scope>
    <source>
        <strain evidence="2">RCC1693</strain>
    </source>
</reference>
<protein>
    <submittedName>
        <fullName evidence="2">Uncharacterized protein</fullName>
    </submittedName>
</protein>
<feature type="region of interest" description="Disordered" evidence="1">
    <location>
        <begin position="142"/>
        <end position="168"/>
    </location>
</feature>
<sequence length="242" mass="25953">MMQQPSAHDVLLVNDLTAALKNRKLKTTSAMGKKVTRPSVAALAPERPSMDGMGISSVAALAGQFSRVSEIEPDLENKPRQTSLEELQNKPGKKSVKSLAMGITAVMGAAPFGVASSAAEVRDRLRGREVTKADTPIAATLSRPVLAPKNKAKRGRRPPSRKGAFKSDEAAVVVEAVSNLPETPQTDEKTVPEHDIEKIVARTSPSIEYTTQMVPSFSVTYYNSPGCPMQTAAIDDEREDAL</sequence>